<comment type="pathway">
    <text evidence="5">Protein modification; protein glycosylation.</text>
</comment>
<feature type="transmembrane region" description="Helical" evidence="5">
    <location>
        <begin position="153"/>
        <end position="173"/>
    </location>
</feature>
<dbReference type="PANTHER" id="PTHR14624:SF0">
    <property type="entry name" value="POLYPRENOL REDUCTASE"/>
    <property type="match status" value="1"/>
</dbReference>
<organism evidence="7 8">
    <name type="scientific">Polyplosphaeria fusca</name>
    <dbReference type="NCBI Taxonomy" id="682080"/>
    <lineage>
        <taxon>Eukaryota</taxon>
        <taxon>Fungi</taxon>
        <taxon>Dikarya</taxon>
        <taxon>Ascomycota</taxon>
        <taxon>Pezizomycotina</taxon>
        <taxon>Dothideomycetes</taxon>
        <taxon>Pleosporomycetidae</taxon>
        <taxon>Pleosporales</taxon>
        <taxon>Tetraplosphaeriaceae</taxon>
        <taxon>Polyplosphaeria</taxon>
    </lineage>
</organism>
<name>A0A9P4R8Y0_9PLEO</name>
<keyword evidence="4 5" id="KW-0472">Membrane</keyword>
<feature type="transmembrane region" description="Helical" evidence="5">
    <location>
        <begin position="12"/>
        <end position="31"/>
    </location>
</feature>
<comment type="function">
    <text evidence="5">Plays a key role in early steps of protein N-linked glycosylation by being involved in the conversion of polyprenol into dolichol. Acts as a polyprenal reductase that mediates the reduction of polyprenal into dolichal in a NADP-dependent mechanism. Dolichols are required for the synthesis of dolichol-linked monosaccharides and the oligosaccharide precursor used for N-glycosylation.</text>
</comment>
<evidence type="ECO:0000256" key="4">
    <source>
        <dbReference type="ARBA" id="ARBA00023136"/>
    </source>
</evidence>
<gene>
    <name evidence="7" type="ORF">EJ04DRAFT_549735</name>
</gene>
<keyword evidence="5" id="KW-0256">Endoplasmic reticulum</keyword>
<feature type="domain" description="3-oxo-5-alpha-steroid 4-dehydrogenase C-terminal" evidence="6">
    <location>
        <begin position="200"/>
        <end position="321"/>
    </location>
</feature>
<evidence type="ECO:0000313" key="8">
    <source>
        <dbReference type="Proteomes" id="UP000799444"/>
    </source>
</evidence>
<evidence type="ECO:0000259" key="6">
    <source>
        <dbReference type="Pfam" id="PF02544"/>
    </source>
</evidence>
<dbReference type="PANTHER" id="PTHR14624">
    <property type="entry name" value="DFG10 PROTEIN"/>
    <property type="match status" value="1"/>
</dbReference>
<reference evidence="7" key="1">
    <citation type="journal article" date="2020" name="Stud. Mycol.">
        <title>101 Dothideomycetes genomes: a test case for predicting lifestyles and emergence of pathogens.</title>
        <authorList>
            <person name="Haridas S."/>
            <person name="Albert R."/>
            <person name="Binder M."/>
            <person name="Bloem J."/>
            <person name="Labutti K."/>
            <person name="Salamov A."/>
            <person name="Andreopoulos B."/>
            <person name="Baker S."/>
            <person name="Barry K."/>
            <person name="Bills G."/>
            <person name="Bluhm B."/>
            <person name="Cannon C."/>
            <person name="Castanera R."/>
            <person name="Culley D."/>
            <person name="Daum C."/>
            <person name="Ezra D."/>
            <person name="Gonzalez J."/>
            <person name="Henrissat B."/>
            <person name="Kuo A."/>
            <person name="Liang C."/>
            <person name="Lipzen A."/>
            <person name="Lutzoni F."/>
            <person name="Magnuson J."/>
            <person name="Mondo S."/>
            <person name="Nolan M."/>
            <person name="Ohm R."/>
            <person name="Pangilinan J."/>
            <person name="Park H.-J."/>
            <person name="Ramirez L."/>
            <person name="Alfaro M."/>
            <person name="Sun H."/>
            <person name="Tritt A."/>
            <person name="Yoshinaga Y."/>
            <person name="Zwiers L.-H."/>
            <person name="Turgeon B."/>
            <person name="Goodwin S."/>
            <person name="Spatafora J."/>
            <person name="Crous P."/>
            <person name="Grigoriev I."/>
        </authorList>
    </citation>
    <scope>NUCLEOTIDE SEQUENCE</scope>
    <source>
        <strain evidence="7">CBS 125425</strain>
    </source>
</reference>
<comment type="subcellular location">
    <subcellularLocation>
        <location evidence="1">Endomembrane system</location>
        <topology evidence="1">Multi-pass membrane protein</topology>
    </subcellularLocation>
    <subcellularLocation>
        <location evidence="5">Endoplasmic reticulum membrane</location>
    </subcellularLocation>
</comment>
<sequence>MDTLLGPVVLLRTFYLAASAFILLVQAIPLLRTRFLAYGSRSSAPSASRADTEKRFGSILEQALDRLARIRVPHSYFTHFYIVSVACSLLWGWQLWRRPRLSLGNVLHAPLDASVEAVTVGQVQLAWLLMLLQGVRRMCESYSYMSTSKSQMWVGHYLLGILFYLTANVAIWLEAAGDMQEHLPAAFFFGEGANRAPWEAQRVQWKIAVLVPGILTAHVLQHMYHAYLYRLRTEHTTYQLPSHPLFSNLLCPHYTCEIFIYLFLSFLAAPIGRFINWTLLAATVFVAANLGVTAAGTKEWYMQRFGPQKVKNRKRMVPWIW</sequence>
<dbReference type="InterPro" id="IPR001104">
    <property type="entry name" value="3-oxo-5_a-steroid_4-DH_C"/>
</dbReference>
<evidence type="ECO:0000256" key="3">
    <source>
        <dbReference type="ARBA" id="ARBA00022989"/>
    </source>
</evidence>
<dbReference type="GO" id="GO:0102389">
    <property type="term" value="F:polyprenol reductase activity"/>
    <property type="evidence" value="ECO:0007669"/>
    <property type="project" value="UniProtKB-UniRule"/>
</dbReference>
<accession>A0A9P4R8Y0</accession>
<dbReference type="GO" id="GO:0006488">
    <property type="term" value="P:dolichol-linked oligosaccharide biosynthetic process"/>
    <property type="evidence" value="ECO:0007669"/>
    <property type="project" value="UniProtKB-UniRule"/>
</dbReference>
<dbReference type="GO" id="GO:0160198">
    <property type="term" value="F:polyprenal reductase activity"/>
    <property type="evidence" value="ECO:0007669"/>
    <property type="project" value="UniProtKB-EC"/>
</dbReference>
<comment type="catalytic activity">
    <reaction evidence="5">
        <text>a di-trans,poly-cis-dolichal + NADP(+) = a di-trans,poly-cis-polyprenal + NADPH + H(+)</text>
        <dbReference type="Rhea" id="RHEA:80727"/>
        <dbReference type="Rhea" id="RHEA-COMP:19536"/>
        <dbReference type="Rhea" id="RHEA-COMP:19537"/>
        <dbReference type="ChEBI" id="CHEBI:15378"/>
        <dbReference type="ChEBI" id="CHEBI:57783"/>
        <dbReference type="ChEBI" id="CHEBI:58349"/>
        <dbReference type="ChEBI" id="CHEBI:231623"/>
        <dbReference type="ChEBI" id="CHEBI:231637"/>
        <dbReference type="EC" id="1.3.1.94"/>
    </reaction>
    <physiologicalReaction direction="right-to-left" evidence="5">
        <dbReference type="Rhea" id="RHEA:80729"/>
    </physiologicalReaction>
</comment>
<dbReference type="OrthoDB" id="541710at2759"/>
<feature type="transmembrane region" description="Helical" evidence="5">
    <location>
        <begin position="245"/>
        <end position="268"/>
    </location>
</feature>
<dbReference type="InterPro" id="IPR039698">
    <property type="entry name" value="Dfg10/SRD5A3"/>
</dbReference>
<dbReference type="Pfam" id="PF02544">
    <property type="entry name" value="Steroid_dh"/>
    <property type="match status" value="1"/>
</dbReference>
<dbReference type="PROSITE" id="PS50244">
    <property type="entry name" value="S5A_REDUCTASE"/>
    <property type="match status" value="1"/>
</dbReference>
<comment type="similarity">
    <text evidence="5">Belongs to the steroid 5-alpha reductase family. Polyprenal reductase subfamily.</text>
</comment>
<keyword evidence="2 5" id="KW-0812">Transmembrane</keyword>
<keyword evidence="5" id="KW-0560">Oxidoreductase</keyword>
<dbReference type="EMBL" id="ML996107">
    <property type="protein sequence ID" value="KAF2738859.1"/>
    <property type="molecule type" value="Genomic_DNA"/>
</dbReference>
<dbReference type="EC" id="1.3.1.94" evidence="5"/>
<evidence type="ECO:0000256" key="2">
    <source>
        <dbReference type="ARBA" id="ARBA00022692"/>
    </source>
</evidence>
<feature type="transmembrane region" description="Helical" evidence="5">
    <location>
        <begin position="113"/>
        <end position="132"/>
    </location>
</feature>
<dbReference type="GO" id="GO:0016095">
    <property type="term" value="P:polyprenol catabolic process"/>
    <property type="evidence" value="ECO:0007669"/>
    <property type="project" value="UniProtKB-UniRule"/>
</dbReference>
<feature type="transmembrane region" description="Helical" evidence="5">
    <location>
        <begin position="76"/>
        <end position="93"/>
    </location>
</feature>
<dbReference type="Proteomes" id="UP000799444">
    <property type="component" value="Unassembled WGS sequence"/>
</dbReference>
<evidence type="ECO:0000313" key="7">
    <source>
        <dbReference type="EMBL" id="KAF2738859.1"/>
    </source>
</evidence>
<dbReference type="GO" id="GO:0003865">
    <property type="term" value="F:3-oxo-5-alpha-steroid 4-dehydrogenase activity"/>
    <property type="evidence" value="ECO:0007669"/>
    <property type="project" value="TreeGrafter"/>
</dbReference>
<dbReference type="AlphaFoldDB" id="A0A9P4R8Y0"/>
<keyword evidence="3 5" id="KW-1133">Transmembrane helix</keyword>
<protein>
    <recommendedName>
        <fullName evidence="5">Polyprenal reductase</fullName>
        <ecNumber evidence="5">1.3.1.94</ecNumber>
    </recommendedName>
</protein>
<feature type="transmembrane region" description="Helical" evidence="5">
    <location>
        <begin position="274"/>
        <end position="295"/>
    </location>
</feature>
<keyword evidence="8" id="KW-1185">Reference proteome</keyword>
<comment type="caution">
    <text evidence="7">The sequence shown here is derived from an EMBL/GenBank/DDBJ whole genome shotgun (WGS) entry which is preliminary data.</text>
</comment>
<evidence type="ECO:0000256" key="5">
    <source>
        <dbReference type="RuleBase" id="RU367081"/>
    </source>
</evidence>
<keyword evidence="5" id="KW-0521">NADP</keyword>
<proteinExistence type="inferred from homology"/>
<evidence type="ECO:0000256" key="1">
    <source>
        <dbReference type="ARBA" id="ARBA00004127"/>
    </source>
</evidence>
<dbReference type="GO" id="GO:0005789">
    <property type="term" value="C:endoplasmic reticulum membrane"/>
    <property type="evidence" value="ECO:0007669"/>
    <property type="project" value="UniProtKB-SubCell"/>
</dbReference>